<organism evidence="1 2">
    <name type="scientific">Pseudomonas fitomaticsae</name>
    <dbReference type="NCBI Taxonomy" id="2837969"/>
    <lineage>
        <taxon>Bacteria</taxon>
        <taxon>Pseudomonadati</taxon>
        <taxon>Pseudomonadota</taxon>
        <taxon>Gammaproteobacteria</taxon>
        <taxon>Pseudomonadales</taxon>
        <taxon>Pseudomonadaceae</taxon>
        <taxon>Pseudomonas</taxon>
    </lineage>
</organism>
<reference evidence="1 2" key="1">
    <citation type="journal article" date="2022" name="Int. J. Syst. Evol. Microbiol.">
        <title>Pseudomonas fitomaticsae sp. nov., isolated at Marimurtra Botanical Garden in Blanes, Catalonia, Spain.</title>
        <authorList>
            <person name="Atanasov K.E."/>
            <person name="Galbis D.M."/>
            <person name="Cornado D."/>
            <person name="Serpico A."/>
            <person name="Sanchez G."/>
            <person name="Bosch M."/>
            <person name="Ferrer A."/>
            <person name="Altabella T."/>
        </authorList>
    </citation>
    <scope>NUCLEOTIDE SEQUENCE [LARGE SCALE GENOMIC DNA]</scope>
    <source>
        <strain evidence="1 2">FIT81</strain>
    </source>
</reference>
<evidence type="ECO:0000313" key="1">
    <source>
        <dbReference type="EMBL" id="UFP98572.1"/>
    </source>
</evidence>
<dbReference type="EMBL" id="CP075567">
    <property type="protein sequence ID" value="UFP98572.1"/>
    <property type="molecule type" value="Genomic_DNA"/>
</dbReference>
<protein>
    <submittedName>
        <fullName evidence="1">Uncharacterized protein</fullName>
    </submittedName>
</protein>
<gene>
    <name evidence="1" type="ORF">KJY40_21365</name>
</gene>
<sequence>MIEKTANSTTEPAVIDEAYMERFTNDQLAYKAWIGADLVREILFDEEGIENCMQDAKFETAHAAMALRVLVRRLTGMNPDELRKAVQQRQLESLVLEPETPQLPAWETVQ</sequence>
<dbReference type="RefSeq" id="WP_230732673.1">
    <property type="nucleotide sequence ID" value="NZ_CP075567.1"/>
</dbReference>
<proteinExistence type="predicted"/>
<accession>A0ABY3PX99</accession>
<dbReference type="Proteomes" id="UP001162907">
    <property type="component" value="Chromosome"/>
</dbReference>
<name>A0ABY3PX99_9PSED</name>
<evidence type="ECO:0000313" key="2">
    <source>
        <dbReference type="Proteomes" id="UP001162907"/>
    </source>
</evidence>
<keyword evidence="2" id="KW-1185">Reference proteome</keyword>